<gene>
    <name evidence="2" type="ORF">ISO4_03144</name>
</gene>
<reference evidence="2 3" key="1">
    <citation type="submission" date="2012-09" db="EMBL/GenBank/DDBJ databases">
        <title>Genome Sequence of alkane-degrading Bacterium Alcanivorax venustensis ISO4.</title>
        <authorList>
            <person name="Lai Q."/>
            <person name="Shao Z."/>
        </authorList>
    </citation>
    <scope>NUCLEOTIDE SEQUENCE [LARGE SCALE GENOMIC DNA]</scope>
    <source>
        <strain evidence="2 3">ISO4</strain>
    </source>
</reference>
<evidence type="ECO:0000256" key="1">
    <source>
        <dbReference type="SAM" id="Phobius"/>
    </source>
</evidence>
<evidence type="ECO:0000313" key="3">
    <source>
        <dbReference type="Proteomes" id="UP000644441"/>
    </source>
</evidence>
<organism evidence="2 3">
    <name type="scientific">Alloalcanivorax venustensis ISO4</name>
    <dbReference type="NCBI Taxonomy" id="1177184"/>
    <lineage>
        <taxon>Bacteria</taxon>
        <taxon>Pseudomonadati</taxon>
        <taxon>Pseudomonadota</taxon>
        <taxon>Gammaproteobacteria</taxon>
        <taxon>Oceanospirillales</taxon>
        <taxon>Alcanivoracaceae</taxon>
        <taxon>Alloalcanivorax</taxon>
    </lineage>
</organism>
<feature type="transmembrane region" description="Helical" evidence="1">
    <location>
        <begin position="88"/>
        <end position="108"/>
    </location>
</feature>
<keyword evidence="1" id="KW-0472">Membrane</keyword>
<evidence type="ECO:0000313" key="2">
    <source>
        <dbReference type="EMBL" id="MBF5054542.1"/>
    </source>
</evidence>
<proteinExistence type="predicted"/>
<name>A0ABS0AK75_9GAMM</name>
<sequence>MYYLVNSMDQVKTALKNIEQSEIGTNRVHVMARDNGELSREGIHATTPWEDTNIMTTGFYGAVVGAVIGLLVGWALSGIDPWGLEIGFWGVMVSVLFFGSHGAWAGGIRGISHANYHLKPYLDDIRKGHYLIIVDVDREEQRKKVHRLLDHSLDAERQGDESAFSPLL</sequence>
<evidence type="ECO:0008006" key="4">
    <source>
        <dbReference type="Google" id="ProtNLM"/>
    </source>
</evidence>
<dbReference type="Proteomes" id="UP000644441">
    <property type="component" value="Unassembled WGS sequence"/>
</dbReference>
<comment type="caution">
    <text evidence="2">The sequence shown here is derived from an EMBL/GenBank/DDBJ whole genome shotgun (WGS) entry which is preliminary data.</text>
</comment>
<accession>A0ABS0AK75</accession>
<protein>
    <recommendedName>
        <fullName evidence="4">Transmembrane protein</fullName>
    </recommendedName>
</protein>
<keyword evidence="1" id="KW-1133">Transmembrane helix</keyword>
<dbReference type="EMBL" id="ARXR01000051">
    <property type="protein sequence ID" value="MBF5054542.1"/>
    <property type="molecule type" value="Genomic_DNA"/>
</dbReference>
<feature type="transmembrane region" description="Helical" evidence="1">
    <location>
        <begin position="58"/>
        <end position="76"/>
    </location>
</feature>
<keyword evidence="1" id="KW-0812">Transmembrane</keyword>
<keyword evidence="3" id="KW-1185">Reference proteome</keyword>